<feature type="compositionally biased region" description="Pro residues" evidence="2">
    <location>
        <begin position="1"/>
        <end position="18"/>
    </location>
</feature>
<sequence>MAPPISPTPATLPPPRPAPSDAETPVKAWLASFNALISSGKTDVSSLFLEDSFWRDHLCLTFTPRTAHTQSAISSLLSSGKLQSITLSASRANPIFVAPVDATGEVPAACAFVDVKTTVGHGIGIIKLLEDLSDDRAWKAYTVFTVLLGLDAYPEKVGKQRPHGVLHGANPTRKNWMERRAHEREFLDEQPVVVIIGAGQGGLVAAARLKMLGIPTLVVDKNDRVGDNWRKRYHHLVLHDPVQYDHLPYMPFPPFWPTFTPKDKLGDWFESYASALELNVWTSSTVSSSVWDAAANSWTLTITGPRGPRIVTPRHLVLATGHSGEPDMPSIPGMSEFQGSLLCHSSAFQGAKADGKGRKALVVGCCNSGHDIAQDYWEKGYDVTIIQRSSTYVMSSEHGLSVLLKGLYDEDGPPTDDADLIFMSIPIAVFKRNQIEATKEIGKRDAAANEALTKAGFKLDTGPHDSGFVMKYLERGGGYYLDVGASAIIASGGIKLKQGHEVTRVLAKGLEFDDGTVLEADEIVFATGYSNMVSTARKILGDQALDGVEDVWGVDAETGEMRGMWKKVGGRRLWFMGGNLAFTRWFSRCLALGIAADEAGLV</sequence>
<dbReference type="EMBL" id="VXIS01000182">
    <property type="protein sequence ID" value="KAA8898540.1"/>
    <property type="molecule type" value="Genomic_DNA"/>
</dbReference>
<dbReference type="InParanoid" id="A0A5J5EP85"/>
<dbReference type="PANTHER" id="PTHR43539">
    <property type="entry name" value="FLAVIN-BINDING MONOOXYGENASE-LIKE PROTEIN (AFU_ORTHOLOGUE AFUA_4G09220)"/>
    <property type="match status" value="1"/>
</dbReference>
<dbReference type="InterPro" id="IPR050982">
    <property type="entry name" value="Auxin_biosynth/cation_transpt"/>
</dbReference>
<dbReference type="Gene3D" id="3.50.50.60">
    <property type="entry name" value="FAD/NAD(P)-binding domain"/>
    <property type="match status" value="1"/>
</dbReference>
<dbReference type="SUPFAM" id="SSF51905">
    <property type="entry name" value="FAD/NAD(P)-binding domain"/>
    <property type="match status" value="1"/>
</dbReference>
<organism evidence="3 4">
    <name type="scientific">Sphaerosporella brunnea</name>
    <dbReference type="NCBI Taxonomy" id="1250544"/>
    <lineage>
        <taxon>Eukaryota</taxon>
        <taxon>Fungi</taxon>
        <taxon>Dikarya</taxon>
        <taxon>Ascomycota</taxon>
        <taxon>Pezizomycotina</taxon>
        <taxon>Pezizomycetes</taxon>
        <taxon>Pezizales</taxon>
        <taxon>Pyronemataceae</taxon>
        <taxon>Sphaerosporella</taxon>
    </lineage>
</organism>
<dbReference type="AlphaFoldDB" id="A0A5J5EP85"/>
<feature type="region of interest" description="Disordered" evidence="2">
    <location>
        <begin position="1"/>
        <end position="23"/>
    </location>
</feature>
<dbReference type="Proteomes" id="UP000326924">
    <property type="component" value="Unassembled WGS sequence"/>
</dbReference>
<dbReference type="GO" id="GO:0004497">
    <property type="term" value="F:monooxygenase activity"/>
    <property type="evidence" value="ECO:0007669"/>
    <property type="project" value="UniProtKB-KW"/>
</dbReference>
<dbReference type="Pfam" id="PF13738">
    <property type="entry name" value="Pyr_redox_3"/>
    <property type="match status" value="1"/>
</dbReference>
<reference evidence="3 4" key="1">
    <citation type="submission" date="2019-09" db="EMBL/GenBank/DDBJ databases">
        <title>Draft genome of the ectomycorrhizal ascomycete Sphaerosporella brunnea.</title>
        <authorList>
            <consortium name="DOE Joint Genome Institute"/>
            <person name="Benucci G.M."/>
            <person name="Marozzi G."/>
            <person name="Antonielli L."/>
            <person name="Sanchez S."/>
            <person name="Marco P."/>
            <person name="Wang X."/>
            <person name="Falini L.B."/>
            <person name="Barry K."/>
            <person name="Haridas S."/>
            <person name="Lipzen A."/>
            <person name="Labutti K."/>
            <person name="Grigoriev I.V."/>
            <person name="Murat C."/>
            <person name="Martin F."/>
            <person name="Albertini E."/>
            <person name="Donnini D."/>
            <person name="Bonito G."/>
        </authorList>
    </citation>
    <scope>NUCLEOTIDE SEQUENCE [LARGE SCALE GENOMIC DNA]</scope>
    <source>
        <strain evidence="3 4">Sb_GMNB300</strain>
    </source>
</reference>
<dbReference type="GO" id="GO:0050660">
    <property type="term" value="F:flavin adenine dinucleotide binding"/>
    <property type="evidence" value="ECO:0007669"/>
    <property type="project" value="TreeGrafter"/>
</dbReference>
<proteinExistence type="predicted"/>
<dbReference type="OrthoDB" id="74360at2759"/>
<protein>
    <submittedName>
        <fullName evidence="3">Flavin-containing monooxygenase</fullName>
    </submittedName>
</protein>
<comment type="caution">
    <text evidence="3">The sequence shown here is derived from an EMBL/GenBank/DDBJ whole genome shotgun (WGS) entry which is preliminary data.</text>
</comment>
<gene>
    <name evidence="3" type="ORF">FN846DRAFT_206974</name>
</gene>
<dbReference type="PRINTS" id="PR00411">
    <property type="entry name" value="PNDRDTASEI"/>
</dbReference>
<evidence type="ECO:0000256" key="2">
    <source>
        <dbReference type="SAM" id="MobiDB-lite"/>
    </source>
</evidence>
<evidence type="ECO:0000256" key="1">
    <source>
        <dbReference type="ARBA" id="ARBA00023002"/>
    </source>
</evidence>
<keyword evidence="4" id="KW-1185">Reference proteome</keyword>
<evidence type="ECO:0000313" key="4">
    <source>
        <dbReference type="Proteomes" id="UP000326924"/>
    </source>
</evidence>
<keyword evidence="3" id="KW-0503">Monooxygenase</keyword>
<name>A0A5J5EP85_9PEZI</name>
<accession>A0A5J5EP85</accession>
<evidence type="ECO:0000313" key="3">
    <source>
        <dbReference type="EMBL" id="KAA8898540.1"/>
    </source>
</evidence>
<dbReference type="InterPro" id="IPR036188">
    <property type="entry name" value="FAD/NAD-bd_sf"/>
</dbReference>
<keyword evidence="1" id="KW-0560">Oxidoreductase</keyword>
<dbReference type="PANTHER" id="PTHR43539:SF68">
    <property type="entry name" value="FLAVIN-BINDING MONOOXYGENASE-LIKE PROTEIN (AFU_ORTHOLOGUE AFUA_4G09220)"/>
    <property type="match status" value="1"/>
</dbReference>